<dbReference type="RefSeq" id="WP_077924885.1">
    <property type="nucleotide sequence ID" value="NZ_BAABKE010000002.1"/>
</dbReference>
<dbReference type="InterPro" id="IPR036412">
    <property type="entry name" value="HAD-like_sf"/>
</dbReference>
<comment type="caution">
    <text evidence="1">The sequence shown here is derived from an EMBL/GenBank/DDBJ whole genome shotgun (WGS) entry which is preliminary data.</text>
</comment>
<evidence type="ECO:0000313" key="2">
    <source>
        <dbReference type="Proteomes" id="UP001500631"/>
    </source>
</evidence>
<evidence type="ECO:0000313" key="1">
    <source>
        <dbReference type="EMBL" id="GAA5096861.1"/>
    </source>
</evidence>
<dbReference type="InterPro" id="IPR052550">
    <property type="entry name" value="Pyrimidine_5'-ntase_YjjG"/>
</dbReference>
<dbReference type="PANTHER" id="PTHR47478:SF1">
    <property type="entry name" value="PYRIMIDINE 5'-NUCLEOTIDASE YJJG"/>
    <property type="match status" value="1"/>
</dbReference>
<dbReference type="SFLD" id="SFLDS00003">
    <property type="entry name" value="Haloacid_Dehalogenase"/>
    <property type="match status" value="1"/>
</dbReference>
<dbReference type="Pfam" id="PF00702">
    <property type="entry name" value="Hydrolase"/>
    <property type="match status" value="1"/>
</dbReference>
<dbReference type="EMBL" id="BAABKE010000002">
    <property type="protein sequence ID" value="GAA5096861.1"/>
    <property type="molecule type" value="Genomic_DNA"/>
</dbReference>
<dbReference type="NCBIfam" id="TIGR02254">
    <property type="entry name" value="YjjG_YfnB"/>
    <property type="match status" value="1"/>
</dbReference>
<gene>
    <name evidence="1" type="ORF">GCM10023338_07780</name>
</gene>
<reference evidence="2" key="1">
    <citation type="journal article" date="2019" name="Int. J. Syst. Evol. Microbiol.">
        <title>The Global Catalogue of Microorganisms (GCM) 10K type strain sequencing project: providing services to taxonomists for standard genome sequencing and annotation.</title>
        <authorList>
            <consortium name="The Broad Institute Genomics Platform"/>
            <consortium name="The Broad Institute Genome Sequencing Center for Infectious Disease"/>
            <person name="Wu L."/>
            <person name="Ma J."/>
        </authorList>
    </citation>
    <scope>NUCLEOTIDE SEQUENCE [LARGE SCALE GENOMIC DNA]</scope>
    <source>
        <strain evidence="2">JCM 18424</strain>
    </source>
</reference>
<proteinExistence type="predicted"/>
<dbReference type="Gene3D" id="1.10.150.240">
    <property type="entry name" value="Putative phosphatase, domain 2"/>
    <property type="match status" value="1"/>
</dbReference>
<dbReference type="InterPro" id="IPR023214">
    <property type="entry name" value="HAD_sf"/>
</dbReference>
<dbReference type="InterPro" id="IPR006439">
    <property type="entry name" value="HAD-SF_hydro_IA"/>
</dbReference>
<protein>
    <submittedName>
        <fullName evidence="1">YjjG family noncanonical pyrimidine nucleotidase</fullName>
    </submittedName>
</protein>
<dbReference type="InterPro" id="IPR011951">
    <property type="entry name" value="HAD-SF_hydro_IA_YjjG/PynA"/>
</dbReference>
<dbReference type="SUPFAM" id="SSF56784">
    <property type="entry name" value="HAD-like"/>
    <property type="match status" value="1"/>
</dbReference>
<sequence>MYKAIFFDIDDTLLDFSAASQSAFYQSFQMLNIDVEDQYYHIFQNIDHALWQTQKLGKITVDDVINLRFQQLFITLDIDADCVAMRDAFQYHLSLEATIEKGVDEILDYLHPKYALYTASNGILVMQKSRLQRANLSGYFSDLFISNDIGYEKPDPRFFETCLTRSQLFANEILFVGDSWAADIVGATNYGIDACWYNPKNQQAQATYTIQSLLELKDIL</sequence>
<organism evidence="1 2">
    <name type="scientific">Wohlfahrtiimonas larvae</name>
    <dbReference type="NCBI Taxonomy" id="1157986"/>
    <lineage>
        <taxon>Bacteria</taxon>
        <taxon>Pseudomonadati</taxon>
        <taxon>Pseudomonadota</taxon>
        <taxon>Gammaproteobacteria</taxon>
        <taxon>Cardiobacteriales</taxon>
        <taxon>Ignatzschineriaceae</taxon>
        <taxon>Wohlfahrtiimonas</taxon>
    </lineage>
</organism>
<dbReference type="SFLD" id="SFLDG01129">
    <property type="entry name" value="C1.5:_HAD__Beta-PGM__Phosphata"/>
    <property type="match status" value="1"/>
</dbReference>
<dbReference type="Proteomes" id="UP001500631">
    <property type="component" value="Unassembled WGS sequence"/>
</dbReference>
<dbReference type="PANTHER" id="PTHR47478">
    <property type="match status" value="1"/>
</dbReference>
<keyword evidence="2" id="KW-1185">Reference proteome</keyword>
<dbReference type="InterPro" id="IPR023198">
    <property type="entry name" value="PGP-like_dom2"/>
</dbReference>
<accession>A0ABP9MN67</accession>
<dbReference type="Gene3D" id="3.40.50.1000">
    <property type="entry name" value="HAD superfamily/HAD-like"/>
    <property type="match status" value="1"/>
</dbReference>
<dbReference type="NCBIfam" id="TIGR01549">
    <property type="entry name" value="HAD-SF-IA-v1"/>
    <property type="match status" value="1"/>
</dbReference>
<name>A0ABP9MN67_9GAMM</name>